<evidence type="ECO:0000256" key="4">
    <source>
        <dbReference type="ARBA" id="ARBA00022989"/>
    </source>
</evidence>
<evidence type="ECO:0000256" key="2">
    <source>
        <dbReference type="ARBA" id="ARBA00006843"/>
    </source>
</evidence>
<comment type="subcellular location">
    <subcellularLocation>
        <location evidence="1">Membrane</location>
    </subcellularLocation>
</comment>
<evidence type="ECO:0000256" key="3">
    <source>
        <dbReference type="ARBA" id="ARBA00022692"/>
    </source>
</evidence>
<evidence type="ECO:0000256" key="5">
    <source>
        <dbReference type="ARBA" id="ARBA00023136"/>
    </source>
</evidence>
<gene>
    <name evidence="7" type="ORF">G5714_015698</name>
</gene>
<keyword evidence="5 6" id="KW-0472">Membrane</keyword>
<dbReference type="AlphaFoldDB" id="A0A7J6C879"/>
<keyword evidence="3 6" id="KW-0812">Transmembrane</keyword>
<evidence type="ECO:0000313" key="8">
    <source>
        <dbReference type="Proteomes" id="UP000579812"/>
    </source>
</evidence>
<feature type="transmembrane region" description="Helical" evidence="6">
    <location>
        <begin position="105"/>
        <end position="127"/>
    </location>
</feature>
<keyword evidence="4 6" id="KW-1133">Transmembrane helix</keyword>
<comment type="caution">
    <text evidence="7">The sequence shown here is derived from an EMBL/GenBank/DDBJ whole genome shotgun (WGS) entry which is preliminary data.</text>
</comment>
<keyword evidence="8" id="KW-1185">Reference proteome</keyword>
<organism evidence="7 8">
    <name type="scientific">Onychostoma macrolepis</name>
    <dbReference type="NCBI Taxonomy" id="369639"/>
    <lineage>
        <taxon>Eukaryota</taxon>
        <taxon>Metazoa</taxon>
        <taxon>Chordata</taxon>
        <taxon>Craniata</taxon>
        <taxon>Vertebrata</taxon>
        <taxon>Euteleostomi</taxon>
        <taxon>Actinopterygii</taxon>
        <taxon>Neopterygii</taxon>
        <taxon>Teleostei</taxon>
        <taxon>Ostariophysi</taxon>
        <taxon>Cypriniformes</taxon>
        <taxon>Cyprinidae</taxon>
        <taxon>Acrossocheilinae</taxon>
        <taxon>Onychostoma</taxon>
    </lineage>
</organism>
<proteinExistence type="inferred from homology"/>
<dbReference type="EMBL" id="JAAMOB010000016">
    <property type="protein sequence ID" value="KAF4102815.1"/>
    <property type="molecule type" value="Genomic_DNA"/>
</dbReference>
<dbReference type="Proteomes" id="UP000579812">
    <property type="component" value="Unassembled WGS sequence"/>
</dbReference>
<protein>
    <submittedName>
        <fullName evidence="7">Uncharacterized protein</fullName>
    </submittedName>
</protein>
<sequence>MDQAFSPPYPQGGNDGCSHAVHPGSIQLHPQVQNQHNQPVVIVQPSVNMRHDPPAEPVPDYMCYSRFSTLCCCLLLGLCALQFSRATRSANAAGQRREAARNSQTALILNHVAVVVGIITIGAYIFYKFYLSDQKFNP</sequence>
<dbReference type="Pfam" id="PF04505">
    <property type="entry name" value="CD225"/>
    <property type="match status" value="1"/>
</dbReference>
<dbReference type="GO" id="GO:0016020">
    <property type="term" value="C:membrane"/>
    <property type="evidence" value="ECO:0007669"/>
    <property type="project" value="UniProtKB-SubCell"/>
</dbReference>
<dbReference type="PANTHER" id="PTHR14948:SF46">
    <property type="entry name" value="DISPANIN SUBFAMILY A MEMBER 2B-LIKE-RELATED"/>
    <property type="match status" value="1"/>
</dbReference>
<dbReference type="InterPro" id="IPR051423">
    <property type="entry name" value="CD225/Dispanin"/>
</dbReference>
<dbReference type="InterPro" id="IPR007593">
    <property type="entry name" value="CD225/Dispanin_fam"/>
</dbReference>
<accession>A0A7J6C879</accession>
<evidence type="ECO:0000313" key="7">
    <source>
        <dbReference type="EMBL" id="KAF4102815.1"/>
    </source>
</evidence>
<evidence type="ECO:0000256" key="6">
    <source>
        <dbReference type="SAM" id="Phobius"/>
    </source>
</evidence>
<name>A0A7J6C879_9TELE</name>
<reference evidence="7 8" key="1">
    <citation type="submission" date="2020-04" db="EMBL/GenBank/DDBJ databases">
        <title>Chromosome-level genome assembly of a cyprinid fish Onychostoma macrolepis by integration of Nanopore Sequencing, Bionano and Hi-C technology.</title>
        <authorList>
            <person name="Wang D."/>
        </authorList>
    </citation>
    <scope>NUCLEOTIDE SEQUENCE [LARGE SCALE GENOMIC DNA]</scope>
    <source>
        <strain evidence="7">SWU-2019</strain>
        <tissue evidence="7">Muscle</tissue>
    </source>
</reference>
<comment type="similarity">
    <text evidence="2">Belongs to the CD225/Dispanin family.</text>
</comment>
<evidence type="ECO:0000256" key="1">
    <source>
        <dbReference type="ARBA" id="ARBA00004370"/>
    </source>
</evidence>
<dbReference type="PANTHER" id="PTHR14948">
    <property type="entry name" value="NG5"/>
    <property type="match status" value="1"/>
</dbReference>
<feature type="transmembrane region" description="Helical" evidence="6">
    <location>
        <begin position="64"/>
        <end position="84"/>
    </location>
</feature>